<name>A0A559LMA5_FUSOC</name>
<dbReference type="SUPFAM" id="SSF53383">
    <property type="entry name" value="PLP-dependent transferases"/>
    <property type="match status" value="1"/>
</dbReference>
<sequence>MVTDEQIEHERRQHARVGSYFLGPRAENFELLSEFFTYVLNEQKDTRENLYKDDPAFITQDMIKTEEFQDMAAMMYNPNNVATEASPYTTGVERQVGEDLCRMLGYGYGVGGEDSDVEPWGHITCDGSVANLEAI</sequence>
<accession>A0A559LMA5</accession>
<proteinExistence type="predicted"/>
<dbReference type="Gene3D" id="3.40.640.10">
    <property type="entry name" value="Type I PLP-dependent aspartate aminotransferase-like (Major domain)"/>
    <property type="match status" value="1"/>
</dbReference>
<reference evidence="1 2" key="1">
    <citation type="journal article" date="2019" name="Microbiol. Resour. Announc.">
        <title>High-quality draft genome sequence of Fusarium oxysporum f. sp. cubense strain 160527, a causal agent of Panama disease.</title>
        <authorList>
            <person name="Asai S."/>
            <person name="Ayukawa Y."/>
            <person name="Gan P."/>
            <person name="Masuda S."/>
            <person name="Komatsu K."/>
            <person name="Shirasu K."/>
            <person name="Arie T."/>
        </authorList>
    </citation>
    <scope>NUCLEOTIDE SEQUENCE [LARGE SCALE GENOMIC DNA]</scope>
    <source>
        <strain evidence="1 2">160527</strain>
    </source>
</reference>
<dbReference type="EMBL" id="SRMI01000003">
    <property type="protein sequence ID" value="TVY75412.1"/>
    <property type="molecule type" value="Genomic_DNA"/>
</dbReference>
<dbReference type="InterPro" id="IPR015424">
    <property type="entry name" value="PyrdxlP-dep_Trfase"/>
</dbReference>
<dbReference type="AlphaFoldDB" id="A0A559LMA5"/>
<dbReference type="InterPro" id="IPR015421">
    <property type="entry name" value="PyrdxlP-dep_Trfase_major"/>
</dbReference>
<comment type="caution">
    <text evidence="1">The sequence shown here is derived from an EMBL/GenBank/DDBJ whole genome shotgun (WGS) entry which is preliminary data.</text>
</comment>
<protein>
    <submittedName>
        <fullName evidence="1">Uncharacterized protein</fullName>
    </submittedName>
</protein>
<gene>
    <name evidence="1" type="ORF">Focb16_v004655</name>
</gene>
<dbReference type="Proteomes" id="UP000320707">
    <property type="component" value="Unassembled WGS sequence"/>
</dbReference>
<organism evidence="1 2">
    <name type="scientific">Fusarium oxysporum f. sp. cubense</name>
    <dbReference type="NCBI Taxonomy" id="61366"/>
    <lineage>
        <taxon>Eukaryota</taxon>
        <taxon>Fungi</taxon>
        <taxon>Dikarya</taxon>
        <taxon>Ascomycota</taxon>
        <taxon>Pezizomycotina</taxon>
        <taxon>Sordariomycetes</taxon>
        <taxon>Hypocreomycetidae</taxon>
        <taxon>Hypocreales</taxon>
        <taxon>Nectriaceae</taxon>
        <taxon>Fusarium</taxon>
        <taxon>Fusarium oxysporum species complex</taxon>
    </lineage>
</organism>
<evidence type="ECO:0000313" key="1">
    <source>
        <dbReference type="EMBL" id="TVY75412.1"/>
    </source>
</evidence>
<evidence type="ECO:0000313" key="2">
    <source>
        <dbReference type="Proteomes" id="UP000320707"/>
    </source>
</evidence>